<evidence type="ECO:0000313" key="3">
    <source>
        <dbReference type="EMBL" id="KAE9445824.1"/>
    </source>
</evidence>
<feature type="signal peptide" evidence="1">
    <location>
        <begin position="1"/>
        <end position="23"/>
    </location>
</feature>
<dbReference type="Gene3D" id="3.40.395.10">
    <property type="entry name" value="Adenoviral Proteinase, Chain A"/>
    <property type="match status" value="1"/>
</dbReference>
<dbReference type="SUPFAM" id="SSF54001">
    <property type="entry name" value="Cysteine proteinases"/>
    <property type="match status" value="1"/>
</dbReference>
<feature type="chain" id="PRO_5025363687" description="HMG box domain-containing protein" evidence="1">
    <location>
        <begin position="24"/>
        <end position="772"/>
    </location>
</feature>
<organism evidence="3">
    <name type="scientific">Rhododendron williamsianum</name>
    <dbReference type="NCBI Taxonomy" id="262921"/>
    <lineage>
        <taxon>Eukaryota</taxon>
        <taxon>Viridiplantae</taxon>
        <taxon>Streptophyta</taxon>
        <taxon>Embryophyta</taxon>
        <taxon>Tracheophyta</taxon>
        <taxon>Spermatophyta</taxon>
        <taxon>Magnoliopsida</taxon>
        <taxon>eudicotyledons</taxon>
        <taxon>Gunneridae</taxon>
        <taxon>Pentapetalae</taxon>
        <taxon>asterids</taxon>
        <taxon>Ericales</taxon>
        <taxon>Ericaceae</taxon>
        <taxon>Ericoideae</taxon>
        <taxon>Rhodoreae</taxon>
        <taxon>Rhododendron</taxon>
    </lineage>
</organism>
<dbReference type="InterPro" id="IPR036910">
    <property type="entry name" value="HMG_box_dom_sf"/>
</dbReference>
<dbReference type="SUPFAM" id="SSF47095">
    <property type="entry name" value="HMG-box"/>
    <property type="match status" value="1"/>
</dbReference>
<name>A0A6A4KP67_9ERIC</name>
<dbReference type="InterPro" id="IPR038765">
    <property type="entry name" value="Papain-like_cys_pep_sf"/>
</dbReference>
<reference evidence="3" key="1">
    <citation type="journal article" date="2019" name="Genome Biol. Evol.">
        <title>The Rhododendron genome and chromosomal organization provide insight into shared whole-genome duplications across the heath family (Ericaceae).</title>
        <authorList>
            <person name="Soza V.L."/>
            <person name="Lindsley D."/>
            <person name="Waalkes A."/>
            <person name="Ramage E."/>
            <person name="Patwardhan R.P."/>
            <person name="Burton J.N."/>
            <person name="Adey A."/>
            <person name="Kumar A."/>
            <person name="Qiu R."/>
            <person name="Shendure J."/>
            <person name="Hall B."/>
        </authorList>
    </citation>
    <scope>NUCLEOTIDE SEQUENCE</scope>
    <source>
        <strain evidence="3">RSF 1966-606</strain>
    </source>
</reference>
<protein>
    <recommendedName>
        <fullName evidence="2">HMG box domain-containing protein</fullName>
    </recommendedName>
</protein>
<comment type="caution">
    <text evidence="3">The sequence shown here is derived from an EMBL/GenBank/DDBJ whole genome shotgun (WGS) entry which is preliminary data.</text>
</comment>
<gene>
    <name evidence="3" type="ORF">C3L33_22275</name>
</gene>
<feature type="domain" description="HMG box" evidence="2">
    <location>
        <begin position="25"/>
        <end position="75"/>
    </location>
</feature>
<dbReference type="AlphaFoldDB" id="A0A6A4KP67"/>
<accession>A0A6A4KP67</accession>
<dbReference type="OrthoDB" id="684301at2759"/>
<dbReference type="EMBL" id="QEFC01003997">
    <property type="protein sequence ID" value="KAE9445824.1"/>
    <property type="molecule type" value="Genomic_DNA"/>
</dbReference>
<dbReference type="CDD" id="cd00084">
    <property type="entry name" value="HMG-box_SF"/>
    <property type="match status" value="1"/>
</dbReference>
<keyword evidence="1" id="KW-0732">Signal</keyword>
<feature type="non-terminal residue" evidence="3">
    <location>
        <position position="1"/>
    </location>
</feature>
<dbReference type="PANTHER" id="PTHR34835">
    <property type="entry name" value="OS07G0283600 PROTEIN-RELATED"/>
    <property type="match status" value="1"/>
</dbReference>
<proteinExistence type="predicted"/>
<evidence type="ECO:0000259" key="2">
    <source>
        <dbReference type="Pfam" id="PF00505"/>
    </source>
</evidence>
<sequence length="772" mass="87333">MCHHHLQAQCLTTTLLLYVCASSNEVIAKLKDVGTRITNEIKRDIGQQWKNLSNEDRQKYKHLAELAKEDLAKQKAVLPPKPKKRKLHNRMSLKSIVRIVQKLSTDQRLVVELIGLSGILQLRCTVLNHPLCNWLVKNFDPKTRSLTVHGRTFLLTVAHVHECLGINAQGKVIDLEVNMSDEFSQLCENMGMTKGVVQLKELREFLEETEEVGDVFKRKFSLYILGCFLCPTTKLGVTRSFMNSVSDVVEMGNQNWANLTLDFLCKGIQEQRDKHLVQPNGCLFLLVVFYFDRVSPSPTIISKSLASSKYDTGEHFGSEMLSDLQAQIAQEMDLKHGLEGQSSDLLTQLTRLHTCQTSSLNEFETHDPMLNQSKAVSTNPTQASHLTSEMLSKLQQQEQPPPQMAQQMDLNQSVILEVESSPLFTGVHTCETSTPNELKTPDPALNKSKAVYDMPTSCFDQYNMGNDTRNERIEMEMMRMYLKPKAWILDTIINLVAVQLTNEERSNHPDKRHFMWYLPVLVSRQILGNPNLNDSDLKKLCGSYFGDENFTADLSSCSMIYIPTNDRGNHWFCIKVDLAIRWLTFSIRSRPLDPICSMEVLHRTLRLQYEDLYKADVNKFKIANVERQPLQHETGGWTIKQPRQRGKSSACCIPTSPAEDALFGSFVKGFLCIVMPDLSGCFSGHHCLVAVAVSVAVCHATELICSTWIRRSAMTGIGRFSNLVMICHFCYGDGCMRDVAAVVLFCILRIVAITADAQIVLMRFQFYLGTSV</sequence>
<evidence type="ECO:0000256" key="1">
    <source>
        <dbReference type="SAM" id="SignalP"/>
    </source>
</evidence>
<dbReference type="InterPro" id="IPR009071">
    <property type="entry name" value="HMG_box_dom"/>
</dbReference>
<dbReference type="Pfam" id="PF00505">
    <property type="entry name" value="HMG_box"/>
    <property type="match status" value="1"/>
</dbReference>
<dbReference type="Gene3D" id="1.10.30.10">
    <property type="entry name" value="High mobility group box domain"/>
    <property type="match status" value="1"/>
</dbReference>